<proteinExistence type="predicted"/>
<keyword evidence="4" id="KW-1185">Reference proteome</keyword>
<sequence length="488" mass="55705">MFSYYEYPDTSDWNNPSRSNKNFLSLPAEVLDQIISELDLRSDLTSLALANRTCYHLVVPRHSEYRVIRTRHRLAAMWGHLARRSDLARNVRKVHCCSKDNHTTPDQYPSSLVPQGPSNPQQELHLELTRLSNICIALRHMTHLQEFIWENPDDQQLSSSLSACNEGDILESLGESTRLTHLSLSGAMRLRPSSPARQLEQIWNMKHLRYVCLRGEVWGLPSMGGIVQEFLMQSPLLEFLEVPLEITSLADSLFPSLKKLRLFLQSGAGSSSAKSWSTFVANHLALEEFSCTPLLVNLPADGLPLLKCFQTDINSLGEFGTAHNTPSLDSIDATLPLNSLGEKFLKSGNCSNLRRLCLRTWPTTAFLRFTKVFPNLTWLSVEQCPVMQLDNLLCYLSQFRYLEVFRGHAIWKSVDYNDDRMHLAIVKLVQMCLNLRELDHRTYYAKRRAYKRIVITREEQEDGSLGVTYEVRKPPPRSCFDTAGGIFD</sequence>
<evidence type="ECO:0000256" key="1">
    <source>
        <dbReference type="SAM" id="MobiDB-lite"/>
    </source>
</evidence>
<dbReference type="AlphaFoldDB" id="A0A9P7S167"/>
<dbReference type="InterPro" id="IPR032675">
    <property type="entry name" value="LRR_dom_sf"/>
</dbReference>
<feature type="compositionally biased region" description="Polar residues" evidence="1">
    <location>
        <begin position="104"/>
        <end position="120"/>
    </location>
</feature>
<reference evidence="3" key="1">
    <citation type="journal article" date="2021" name="Genome Biol. Evol.">
        <title>The assembled and annotated genome of the fairy-ring fungus Marasmius oreades.</title>
        <authorList>
            <person name="Hiltunen M."/>
            <person name="Ament-Velasquez S.L."/>
            <person name="Johannesson H."/>
        </authorList>
    </citation>
    <scope>NUCLEOTIDE SEQUENCE</scope>
    <source>
        <strain evidence="3">03SP1</strain>
    </source>
</reference>
<comment type="caution">
    <text evidence="3">The sequence shown here is derived from an EMBL/GenBank/DDBJ whole genome shotgun (WGS) entry which is preliminary data.</text>
</comment>
<dbReference type="RefSeq" id="XP_043009875.1">
    <property type="nucleotide sequence ID" value="XM_043151795.1"/>
</dbReference>
<dbReference type="InterPro" id="IPR001810">
    <property type="entry name" value="F-box_dom"/>
</dbReference>
<dbReference type="PROSITE" id="PS50181">
    <property type="entry name" value="FBOX"/>
    <property type="match status" value="1"/>
</dbReference>
<dbReference type="Proteomes" id="UP001049176">
    <property type="component" value="Chromosome 4"/>
</dbReference>
<dbReference type="Gene3D" id="3.80.10.10">
    <property type="entry name" value="Ribonuclease Inhibitor"/>
    <property type="match status" value="1"/>
</dbReference>
<accession>A0A9P7S167</accession>
<name>A0A9P7S167_9AGAR</name>
<evidence type="ECO:0000259" key="2">
    <source>
        <dbReference type="PROSITE" id="PS50181"/>
    </source>
</evidence>
<dbReference type="SUPFAM" id="SSF52047">
    <property type="entry name" value="RNI-like"/>
    <property type="match status" value="1"/>
</dbReference>
<gene>
    <name evidence="3" type="ORF">E1B28_007087</name>
</gene>
<protein>
    <recommendedName>
        <fullName evidence="2">F-box domain-containing protein</fullName>
    </recommendedName>
</protein>
<dbReference type="KEGG" id="more:E1B28_007087"/>
<dbReference type="OrthoDB" id="3249214at2759"/>
<dbReference type="GeneID" id="66076163"/>
<evidence type="ECO:0000313" key="3">
    <source>
        <dbReference type="EMBL" id="KAG7093405.1"/>
    </source>
</evidence>
<feature type="domain" description="F-box" evidence="2">
    <location>
        <begin position="20"/>
        <end position="68"/>
    </location>
</feature>
<feature type="region of interest" description="Disordered" evidence="1">
    <location>
        <begin position="98"/>
        <end position="120"/>
    </location>
</feature>
<evidence type="ECO:0000313" key="4">
    <source>
        <dbReference type="Proteomes" id="UP001049176"/>
    </source>
</evidence>
<dbReference type="EMBL" id="CM032184">
    <property type="protein sequence ID" value="KAG7093405.1"/>
    <property type="molecule type" value="Genomic_DNA"/>
</dbReference>
<organism evidence="3 4">
    <name type="scientific">Marasmius oreades</name>
    <name type="common">fairy-ring Marasmius</name>
    <dbReference type="NCBI Taxonomy" id="181124"/>
    <lineage>
        <taxon>Eukaryota</taxon>
        <taxon>Fungi</taxon>
        <taxon>Dikarya</taxon>
        <taxon>Basidiomycota</taxon>
        <taxon>Agaricomycotina</taxon>
        <taxon>Agaricomycetes</taxon>
        <taxon>Agaricomycetidae</taxon>
        <taxon>Agaricales</taxon>
        <taxon>Marasmiineae</taxon>
        <taxon>Marasmiaceae</taxon>
        <taxon>Marasmius</taxon>
    </lineage>
</organism>